<sequence>MCTTSTSLPVRYATIVNLISQVKKKYTDHSISQIDSVHQNLMSAYQKLILVEVFTSIWRVKVSKMKDPWPTTLENRRCSQIQQHI</sequence>
<dbReference type="EMBL" id="GBRH01205651">
    <property type="protein sequence ID" value="JAD92244.1"/>
    <property type="molecule type" value="Transcribed_RNA"/>
</dbReference>
<reference evidence="1" key="1">
    <citation type="submission" date="2014-09" db="EMBL/GenBank/DDBJ databases">
        <authorList>
            <person name="Magalhaes I.L.F."/>
            <person name="Oliveira U."/>
            <person name="Santos F.R."/>
            <person name="Vidigal T.H.D.A."/>
            <person name="Brescovit A.D."/>
            <person name="Santos A.J."/>
        </authorList>
    </citation>
    <scope>NUCLEOTIDE SEQUENCE</scope>
    <source>
        <tissue evidence="1">Shoot tissue taken approximately 20 cm above the soil surface</tissue>
    </source>
</reference>
<evidence type="ECO:0000313" key="1">
    <source>
        <dbReference type="EMBL" id="JAD92244.1"/>
    </source>
</evidence>
<accession>A0A0A9DUL4</accession>
<name>A0A0A9DUL4_ARUDO</name>
<reference evidence="1" key="2">
    <citation type="journal article" date="2015" name="Data Brief">
        <title>Shoot transcriptome of the giant reed, Arundo donax.</title>
        <authorList>
            <person name="Barrero R.A."/>
            <person name="Guerrero F.D."/>
            <person name="Moolhuijzen P."/>
            <person name="Goolsby J.A."/>
            <person name="Tidwell J."/>
            <person name="Bellgard S.E."/>
            <person name="Bellgard M.I."/>
        </authorList>
    </citation>
    <scope>NUCLEOTIDE SEQUENCE</scope>
    <source>
        <tissue evidence="1">Shoot tissue taken approximately 20 cm above the soil surface</tissue>
    </source>
</reference>
<protein>
    <submittedName>
        <fullName evidence="1">Uncharacterized protein</fullName>
    </submittedName>
</protein>
<organism evidence="1">
    <name type="scientific">Arundo donax</name>
    <name type="common">Giant reed</name>
    <name type="synonym">Donax arundinaceus</name>
    <dbReference type="NCBI Taxonomy" id="35708"/>
    <lineage>
        <taxon>Eukaryota</taxon>
        <taxon>Viridiplantae</taxon>
        <taxon>Streptophyta</taxon>
        <taxon>Embryophyta</taxon>
        <taxon>Tracheophyta</taxon>
        <taxon>Spermatophyta</taxon>
        <taxon>Magnoliopsida</taxon>
        <taxon>Liliopsida</taxon>
        <taxon>Poales</taxon>
        <taxon>Poaceae</taxon>
        <taxon>PACMAD clade</taxon>
        <taxon>Arundinoideae</taxon>
        <taxon>Arundineae</taxon>
        <taxon>Arundo</taxon>
    </lineage>
</organism>
<proteinExistence type="predicted"/>
<dbReference type="AlphaFoldDB" id="A0A0A9DUL4"/>